<reference evidence="2 3" key="1">
    <citation type="journal article" date="2020" name="Nature">
        <title>Six reference-quality genomes reveal evolution of bat adaptations.</title>
        <authorList>
            <person name="Jebb D."/>
            <person name="Huang Z."/>
            <person name="Pippel M."/>
            <person name="Hughes G.M."/>
            <person name="Lavrichenko K."/>
            <person name="Devanna P."/>
            <person name="Winkler S."/>
            <person name="Jermiin L.S."/>
            <person name="Skirmuntt E.C."/>
            <person name="Katzourakis A."/>
            <person name="Burkitt-Gray L."/>
            <person name="Ray D.A."/>
            <person name="Sullivan K.A.M."/>
            <person name="Roscito J.G."/>
            <person name="Kirilenko B.M."/>
            <person name="Davalos L.M."/>
            <person name="Corthals A.P."/>
            <person name="Power M.L."/>
            <person name="Jones G."/>
            <person name="Ransome R.D."/>
            <person name="Dechmann D.K.N."/>
            <person name="Locatelli A.G."/>
            <person name="Puechmaille S.J."/>
            <person name="Fedrigo O."/>
            <person name="Jarvis E.D."/>
            <person name="Hiller M."/>
            <person name="Vernes S.C."/>
            <person name="Myers E.W."/>
            <person name="Teeling E.C."/>
        </authorList>
    </citation>
    <scope>NUCLEOTIDE SEQUENCE [LARGE SCALE GENOMIC DNA]</scope>
    <source>
        <strain evidence="2">MRouAeg1</strain>
        <tissue evidence="2">Muscle</tissue>
    </source>
</reference>
<keyword evidence="3" id="KW-1185">Reference proteome</keyword>
<gene>
    <name evidence="2" type="ORF">HJG63_008353</name>
</gene>
<accession>A0A7J8DXW9</accession>
<sequence>MFPLFVQNIYLCLVSTPKLTILYSSKVLMKSWGLQLRRPTLLKRQSGDHHVQLSMCFEISSLLQVAITIYIYIIATIYTHTYIYSKYYYLVVFLPNSTSQDSGELNFLHLISQPDSTKLERLLHLKLNLRPTS</sequence>
<evidence type="ECO:0000313" key="2">
    <source>
        <dbReference type="EMBL" id="KAF6427869.1"/>
    </source>
</evidence>
<keyword evidence="1" id="KW-0472">Membrane</keyword>
<proteinExistence type="predicted"/>
<comment type="caution">
    <text evidence="2">The sequence shown here is derived from an EMBL/GenBank/DDBJ whole genome shotgun (WGS) entry which is preliminary data.</text>
</comment>
<feature type="transmembrane region" description="Helical" evidence="1">
    <location>
        <begin position="59"/>
        <end position="78"/>
    </location>
</feature>
<dbReference type="AlphaFoldDB" id="A0A7J8DXW9"/>
<keyword evidence="1" id="KW-1133">Transmembrane helix</keyword>
<dbReference type="EMBL" id="JACASE010000011">
    <property type="protein sequence ID" value="KAF6427869.1"/>
    <property type="molecule type" value="Genomic_DNA"/>
</dbReference>
<name>A0A7J8DXW9_ROUAE</name>
<evidence type="ECO:0000256" key="1">
    <source>
        <dbReference type="SAM" id="Phobius"/>
    </source>
</evidence>
<dbReference type="Proteomes" id="UP000593571">
    <property type="component" value="Unassembled WGS sequence"/>
</dbReference>
<organism evidence="2 3">
    <name type="scientific">Rousettus aegyptiacus</name>
    <name type="common">Egyptian fruit bat</name>
    <name type="synonym">Pteropus aegyptiacus</name>
    <dbReference type="NCBI Taxonomy" id="9407"/>
    <lineage>
        <taxon>Eukaryota</taxon>
        <taxon>Metazoa</taxon>
        <taxon>Chordata</taxon>
        <taxon>Craniata</taxon>
        <taxon>Vertebrata</taxon>
        <taxon>Euteleostomi</taxon>
        <taxon>Mammalia</taxon>
        <taxon>Eutheria</taxon>
        <taxon>Laurasiatheria</taxon>
        <taxon>Chiroptera</taxon>
        <taxon>Yinpterochiroptera</taxon>
        <taxon>Pteropodoidea</taxon>
        <taxon>Pteropodidae</taxon>
        <taxon>Rousettinae</taxon>
        <taxon>Rousettus</taxon>
    </lineage>
</organism>
<protein>
    <submittedName>
        <fullName evidence="2">Uncharacterized protein</fullName>
    </submittedName>
</protein>
<keyword evidence="1" id="KW-0812">Transmembrane</keyword>
<evidence type="ECO:0000313" key="3">
    <source>
        <dbReference type="Proteomes" id="UP000593571"/>
    </source>
</evidence>